<sequence length="623" mass="68680">MCRRSVMGADAMASSGLASLGYKYINIDDCWAAQKRDSEGNLVVNSKFPSGIKSLADYVHSKGLLLGIYSDAGSYTCTRTMPGSLGYEEQDAKTFASWGVDYLKYDNCNSPGGSPKERYDKMSKALLNSGRKIFFSVCDWSVAYSNPFLVFIHNGRHSCNDKTYKYISRHFTSVRRAGRALPVLPSFLSHLRVRWVFNPSANPHSSPTPFTMARPPLGVGYWAMGFSLLALLLCHQLAAIEGLSVKHGRRRGPADPGRRGVLENGLGHTPPMGWNSWNHFSCNINEQMIRETADAMVSTGLAAVGYKYINIDDCWGEMNRDSQGSLVPRASTFPSGIKSLADYVHSKGLLLGIYSDAGTYTCSKTMPGSLGHEEQDAKTFASWGVDYLKYDNCFNNGISPKERYVKMSKALLNSGRPIFHSLCEWGQEDPATWAPALGNSWRTTGDIEDKWESMTSIADQNDRWASYAGPGAWNDPDMLEVGNGGMTTEEYRSHFSIWALVKAPLLIGCDIRSMSNDTLKILSNRGVIAVNQDPLGRQGRKVKKDGDLEVWAGPLSGGKVAVVLWNRGSSQATITAYWSDLGLEPTKDVKARDLWKHVNIPSIRGQISAVVESHACKMYVSVE</sequence>
<protein>
    <recommendedName>
        <fullName evidence="3 8">Alpha-galactosidase</fullName>
        <ecNumber evidence="3 8">3.2.1.22</ecNumber>
    </recommendedName>
    <alternativeName>
        <fullName evidence="8">Melibiase</fullName>
    </alternativeName>
</protein>
<evidence type="ECO:0000256" key="5">
    <source>
        <dbReference type="ARBA" id="ARBA00022801"/>
    </source>
</evidence>
<dbReference type="InterPro" id="IPR041233">
    <property type="entry name" value="Melibiase_C"/>
</dbReference>
<feature type="domain" description="Alpha galactosidase C-terminal" evidence="10">
    <location>
        <begin position="545"/>
        <end position="619"/>
    </location>
</feature>
<dbReference type="SUPFAM" id="SSF51011">
    <property type="entry name" value="Glycosyl hydrolase domain"/>
    <property type="match status" value="1"/>
</dbReference>
<dbReference type="FunFam" id="2.60.40.1180:FF:000008">
    <property type="entry name" value="Alpha-galactosidase"/>
    <property type="match status" value="1"/>
</dbReference>
<evidence type="ECO:0000256" key="8">
    <source>
        <dbReference type="RuleBase" id="RU361168"/>
    </source>
</evidence>
<accession>A0A843TQA1</accession>
<evidence type="ECO:0000256" key="2">
    <source>
        <dbReference type="ARBA" id="ARBA00009743"/>
    </source>
</evidence>
<dbReference type="GO" id="GO:0005975">
    <property type="term" value="P:carbohydrate metabolic process"/>
    <property type="evidence" value="ECO:0007669"/>
    <property type="project" value="InterPro"/>
</dbReference>
<dbReference type="InterPro" id="IPR013785">
    <property type="entry name" value="Aldolase_TIM"/>
</dbReference>
<dbReference type="Gene3D" id="2.60.40.1180">
    <property type="entry name" value="Golgi alpha-mannosidase II"/>
    <property type="match status" value="1"/>
</dbReference>
<dbReference type="GO" id="GO:0009505">
    <property type="term" value="C:plant-type cell wall"/>
    <property type="evidence" value="ECO:0007669"/>
    <property type="project" value="TreeGrafter"/>
</dbReference>
<keyword evidence="9" id="KW-0812">Transmembrane</keyword>
<evidence type="ECO:0000313" key="12">
    <source>
        <dbReference type="Proteomes" id="UP000652761"/>
    </source>
</evidence>
<dbReference type="PANTHER" id="PTHR11452">
    <property type="entry name" value="ALPHA-GALACTOSIDASE/ALPHA-N-ACETYLGALACTOSAMINIDASE"/>
    <property type="match status" value="1"/>
</dbReference>
<dbReference type="InterPro" id="IPR013780">
    <property type="entry name" value="Glyco_hydro_b"/>
</dbReference>
<evidence type="ECO:0000259" key="10">
    <source>
        <dbReference type="Pfam" id="PF17801"/>
    </source>
</evidence>
<dbReference type="InterPro" id="IPR000111">
    <property type="entry name" value="Glyco_hydro_27/36_CS"/>
</dbReference>
<keyword evidence="4" id="KW-0732">Signal</keyword>
<reference evidence="11" key="1">
    <citation type="submission" date="2017-07" db="EMBL/GenBank/DDBJ databases">
        <title>Taro Niue Genome Assembly and Annotation.</title>
        <authorList>
            <person name="Atibalentja N."/>
            <person name="Keating K."/>
            <person name="Fields C.J."/>
        </authorList>
    </citation>
    <scope>NUCLEOTIDE SEQUENCE</scope>
    <source>
        <strain evidence="11">Niue_2</strain>
        <tissue evidence="11">Leaf</tissue>
    </source>
</reference>
<dbReference type="InterPro" id="IPR002241">
    <property type="entry name" value="Glyco_hydro_27"/>
</dbReference>
<evidence type="ECO:0000256" key="1">
    <source>
        <dbReference type="ARBA" id="ARBA00001255"/>
    </source>
</evidence>
<feature type="transmembrane region" description="Helical" evidence="9">
    <location>
        <begin position="219"/>
        <end position="240"/>
    </location>
</feature>
<evidence type="ECO:0000256" key="9">
    <source>
        <dbReference type="SAM" id="Phobius"/>
    </source>
</evidence>
<organism evidence="11 12">
    <name type="scientific">Colocasia esculenta</name>
    <name type="common">Wild taro</name>
    <name type="synonym">Arum esculentum</name>
    <dbReference type="NCBI Taxonomy" id="4460"/>
    <lineage>
        <taxon>Eukaryota</taxon>
        <taxon>Viridiplantae</taxon>
        <taxon>Streptophyta</taxon>
        <taxon>Embryophyta</taxon>
        <taxon>Tracheophyta</taxon>
        <taxon>Spermatophyta</taxon>
        <taxon>Magnoliopsida</taxon>
        <taxon>Liliopsida</taxon>
        <taxon>Araceae</taxon>
        <taxon>Aroideae</taxon>
        <taxon>Colocasieae</taxon>
        <taxon>Colocasia</taxon>
    </lineage>
</organism>
<dbReference type="Pfam" id="PF16499">
    <property type="entry name" value="Melibiase_2"/>
    <property type="match status" value="2"/>
</dbReference>
<keyword evidence="5 8" id="KW-0378">Hydrolase</keyword>
<dbReference type="Proteomes" id="UP000652761">
    <property type="component" value="Unassembled WGS sequence"/>
</dbReference>
<keyword evidence="9" id="KW-0472">Membrane</keyword>
<dbReference type="InterPro" id="IPR017853">
    <property type="entry name" value="GH"/>
</dbReference>
<comment type="catalytic activity">
    <reaction evidence="1 8">
        <text>Hydrolysis of terminal, non-reducing alpha-D-galactose residues in alpha-D-galactosides, including galactose oligosaccharides, galactomannans and galactolipids.</text>
        <dbReference type="EC" id="3.2.1.22"/>
    </reaction>
</comment>
<dbReference type="OrthoDB" id="5795902at2759"/>
<dbReference type="EC" id="3.2.1.22" evidence="3 8"/>
<dbReference type="Pfam" id="PF17801">
    <property type="entry name" value="Melibiase_C"/>
    <property type="match status" value="1"/>
</dbReference>
<dbReference type="SUPFAM" id="SSF51445">
    <property type="entry name" value="(Trans)glycosidases"/>
    <property type="match status" value="2"/>
</dbReference>
<dbReference type="AlphaFoldDB" id="A0A843TQA1"/>
<proteinExistence type="inferred from homology"/>
<keyword evidence="6 8" id="KW-1015">Disulfide bond</keyword>
<dbReference type="Gene3D" id="3.20.20.70">
    <property type="entry name" value="Aldolase class I"/>
    <property type="match status" value="2"/>
</dbReference>
<dbReference type="EMBL" id="NMUH01000123">
    <property type="protein sequence ID" value="MQL72187.1"/>
    <property type="molecule type" value="Genomic_DNA"/>
</dbReference>
<dbReference type="GO" id="GO:0004557">
    <property type="term" value="F:alpha-galactosidase activity"/>
    <property type="evidence" value="ECO:0007669"/>
    <property type="project" value="UniProtKB-EC"/>
</dbReference>
<keyword evidence="7 8" id="KW-0326">Glycosidase</keyword>
<dbReference type="CDD" id="cd14792">
    <property type="entry name" value="GH27"/>
    <property type="match status" value="2"/>
</dbReference>
<evidence type="ECO:0000256" key="7">
    <source>
        <dbReference type="ARBA" id="ARBA00023295"/>
    </source>
</evidence>
<dbReference type="PANTHER" id="PTHR11452:SF33">
    <property type="entry name" value="ALPHA-GALACTOSIDASE 2"/>
    <property type="match status" value="1"/>
</dbReference>
<evidence type="ECO:0000256" key="4">
    <source>
        <dbReference type="ARBA" id="ARBA00022729"/>
    </source>
</evidence>
<dbReference type="FunFam" id="3.20.20.70:FF:000093">
    <property type="entry name" value="Alpha-galactosidase"/>
    <property type="match status" value="1"/>
</dbReference>
<dbReference type="PROSITE" id="PS00512">
    <property type="entry name" value="ALPHA_GALACTOSIDASE"/>
    <property type="match status" value="2"/>
</dbReference>
<feature type="non-terminal residue" evidence="11">
    <location>
        <position position="623"/>
    </location>
</feature>
<comment type="caution">
    <text evidence="11">The sequence shown here is derived from an EMBL/GenBank/DDBJ whole genome shotgun (WGS) entry which is preliminary data.</text>
</comment>
<evidence type="ECO:0000313" key="11">
    <source>
        <dbReference type="EMBL" id="MQL72187.1"/>
    </source>
</evidence>
<evidence type="ECO:0000256" key="3">
    <source>
        <dbReference type="ARBA" id="ARBA00012755"/>
    </source>
</evidence>
<keyword evidence="12" id="KW-1185">Reference proteome</keyword>
<comment type="similarity">
    <text evidence="2 8">Belongs to the glycosyl hydrolase 27 family.</text>
</comment>
<keyword evidence="9" id="KW-1133">Transmembrane helix</keyword>
<name>A0A843TQA1_COLES</name>
<gene>
    <name evidence="11" type="ORF">Taro_004561</name>
</gene>
<evidence type="ECO:0000256" key="6">
    <source>
        <dbReference type="ARBA" id="ARBA00023157"/>
    </source>
</evidence>
<dbReference type="PRINTS" id="PR00740">
    <property type="entry name" value="GLHYDRLASE27"/>
</dbReference>